<dbReference type="PANTHER" id="PTHR45629">
    <property type="entry name" value="SNF2/RAD54 FAMILY MEMBER"/>
    <property type="match status" value="1"/>
</dbReference>
<evidence type="ECO:0000259" key="4">
    <source>
        <dbReference type="PROSITE" id="PS51192"/>
    </source>
</evidence>
<dbReference type="InterPro" id="IPR000330">
    <property type="entry name" value="SNF2_N"/>
</dbReference>
<evidence type="ECO:0000256" key="1">
    <source>
        <dbReference type="ARBA" id="ARBA00022741"/>
    </source>
</evidence>
<dbReference type="CDD" id="cd18004">
    <property type="entry name" value="DEXHc_RAD54"/>
    <property type="match status" value="1"/>
</dbReference>
<feature type="domain" description="Helicase C-terminal" evidence="5">
    <location>
        <begin position="723"/>
        <end position="879"/>
    </location>
</feature>
<accession>A0AAD6VD34</accession>
<dbReference type="InterPro" id="IPR027417">
    <property type="entry name" value="P-loop_NTPase"/>
</dbReference>
<dbReference type="Gene3D" id="3.40.50.300">
    <property type="entry name" value="P-loop containing nucleotide triphosphate hydrolases"/>
    <property type="match status" value="1"/>
</dbReference>
<proteinExistence type="predicted"/>
<keyword evidence="1" id="KW-0547">Nucleotide-binding</keyword>
<protein>
    <submittedName>
        <fullName evidence="6">P-loop containing nucleoside triphosphate hydrolase protein</fullName>
    </submittedName>
</protein>
<dbReference type="GO" id="GO:0005524">
    <property type="term" value="F:ATP binding"/>
    <property type="evidence" value="ECO:0007669"/>
    <property type="project" value="InterPro"/>
</dbReference>
<name>A0AAD6VD34_9AGAR</name>
<dbReference type="PANTHER" id="PTHR45629:SF7">
    <property type="entry name" value="DNA EXCISION REPAIR PROTEIN ERCC-6-RELATED"/>
    <property type="match status" value="1"/>
</dbReference>
<dbReference type="Gene3D" id="3.40.50.10810">
    <property type="entry name" value="Tandem AAA-ATPase domain"/>
    <property type="match status" value="1"/>
</dbReference>
<evidence type="ECO:0000256" key="3">
    <source>
        <dbReference type="ARBA" id="ARBA00022840"/>
    </source>
</evidence>
<gene>
    <name evidence="6" type="ORF">GGX14DRAFT_364614</name>
</gene>
<organism evidence="6 7">
    <name type="scientific">Mycena pura</name>
    <dbReference type="NCBI Taxonomy" id="153505"/>
    <lineage>
        <taxon>Eukaryota</taxon>
        <taxon>Fungi</taxon>
        <taxon>Dikarya</taxon>
        <taxon>Basidiomycota</taxon>
        <taxon>Agaricomycotina</taxon>
        <taxon>Agaricomycetes</taxon>
        <taxon>Agaricomycetidae</taxon>
        <taxon>Agaricales</taxon>
        <taxon>Marasmiineae</taxon>
        <taxon>Mycenaceae</taxon>
        <taxon>Mycena</taxon>
    </lineage>
</organism>
<comment type="caution">
    <text evidence="6">The sequence shown here is derived from an EMBL/GenBank/DDBJ whole genome shotgun (WGS) entry which is preliminary data.</text>
</comment>
<dbReference type="EMBL" id="JARJCW010000030">
    <property type="protein sequence ID" value="KAJ7209558.1"/>
    <property type="molecule type" value="Genomic_DNA"/>
</dbReference>
<keyword evidence="3" id="KW-0067">ATP-binding</keyword>
<dbReference type="CDD" id="cd18793">
    <property type="entry name" value="SF2_C_SNF"/>
    <property type="match status" value="1"/>
</dbReference>
<dbReference type="GO" id="GO:0015616">
    <property type="term" value="F:DNA translocase activity"/>
    <property type="evidence" value="ECO:0007669"/>
    <property type="project" value="TreeGrafter"/>
</dbReference>
<dbReference type="SMART" id="SM00487">
    <property type="entry name" value="DEXDc"/>
    <property type="match status" value="1"/>
</dbReference>
<dbReference type="Pfam" id="PF00176">
    <property type="entry name" value="SNF2-rel_dom"/>
    <property type="match status" value="1"/>
</dbReference>
<reference evidence="6" key="1">
    <citation type="submission" date="2023-03" db="EMBL/GenBank/DDBJ databases">
        <title>Massive genome expansion in bonnet fungi (Mycena s.s.) driven by repeated elements and novel gene families across ecological guilds.</title>
        <authorList>
            <consortium name="Lawrence Berkeley National Laboratory"/>
            <person name="Harder C.B."/>
            <person name="Miyauchi S."/>
            <person name="Viragh M."/>
            <person name="Kuo A."/>
            <person name="Thoen E."/>
            <person name="Andreopoulos B."/>
            <person name="Lu D."/>
            <person name="Skrede I."/>
            <person name="Drula E."/>
            <person name="Henrissat B."/>
            <person name="Morin E."/>
            <person name="Kohler A."/>
            <person name="Barry K."/>
            <person name="LaButti K."/>
            <person name="Morin E."/>
            <person name="Salamov A."/>
            <person name="Lipzen A."/>
            <person name="Mereny Z."/>
            <person name="Hegedus B."/>
            <person name="Baldrian P."/>
            <person name="Stursova M."/>
            <person name="Weitz H."/>
            <person name="Taylor A."/>
            <person name="Grigoriev I.V."/>
            <person name="Nagy L.G."/>
            <person name="Martin F."/>
            <person name="Kauserud H."/>
        </authorList>
    </citation>
    <scope>NUCLEOTIDE SEQUENCE</scope>
    <source>
        <strain evidence="6">9144</strain>
    </source>
</reference>
<dbReference type="GO" id="GO:0005634">
    <property type="term" value="C:nucleus"/>
    <property type="evidence" value="ECO:0007669"/>
    <property type="project" value="TreeGrafter"/>
</dbReference>
<dbReference type="InterPro" id="IPR049730">
    <property type="entry name" value="SNF2/RAD54-like_C"/>
</dbReference>
<dbReference type="Gene3D" id="1.20.120.850">
    <property type="entry name" value="SWI2/SNF2 ATPases, N-terminal domain"/>
    <property type="match status" value="1"/>
</dbReference>
<feature type="domain" description="Helicase ATP-binding" evidence="4">
    <location>
        <begin position="380"/>
        <end position="560"/>
    </location>
</feature>
<dbReference type="InterPro" id="IPR014001">
    <property type="entry name" value="Helicase_ATP-bd"/>
</dbReference>
<dbReference type="GO" id="GO:0007131">
    <property type="term" value="P:reciprocal meiotic recombination"/>
    <property type="evidence" value="ECO:0007669"/>
    <property type="project" value="TreeGrafter"/>
</dbReference>
<dbReference type="SMART" id="SM00490">
    <property type="entry name" value="HELICc"/>
    <property type="match status" value="1"/>
</dbReference>
<dbReference type="InterPro" id="IPR050496">
    <property type="entry name" value="SNF2_RAD54_helicase_repair"/>
</dbReference>
<dbReference type="GO" id="GO:0016787">
    <property type="term" value="F:hydrolase activity"/>
    <property type="evidence" value="ECO:0007669"/>
    <property type="project" value="UniProtKB-KW"/>
</dbReference>
<dbReference type="AlphaFoldDB" id="A0AAD6VD34"/>
<dbReference type="Pfam" id="PF00271">
    <property type="entry name" value="Helicase_C"/>
    <property type="match status" value="1"/>
</dbReference>
<dbReference type="Proteomes" id="UP001219525">
    <property type="component" value="Unassembled WGS sequence"/>
</dbReference>
<sequence length="1058" mass="117282">MPGFLPLKRKTDDHEQDASRKRVALDVSSDNLELYWVVQWRNYQAKKHKTWDGDGVLVVGNFKSILYDSDGKLLATGKRELPYEQGRNLVVGGKDVELDRPITREEYLSGACFGVSATYAAVDLPTSKSTASKPFIPLHINRSTPCQLQAQASTRGSERKAVPLQPVDLLSTVKSESPALPTVKAKDSYWTANWRKPGQNKKHKTWDGDAFVSNVNAKLTMITEEGKIMGTTPWKGDVLHDGYHVYIGGKEVQLECEVTAEDLPVMDGSGVDSKAVTLESKSSTVTSDSISSPATSSKPFVAPTSFYGGPSISKPKLAKPLHDPMAEGAVVMKPPTKEHIKRFNKRDYPVVDVVLDPILACRMRPHQIEGVKFMYECVMGLKKHEGQGCILADEMGLGKTLQTIGLIWTLLKQNPYAGAGPVVGKVLIVCPVSLINNWKAEIFKWLGRDRLGVVANCDKDKNAIRTFQNAKNQHVLIVGYERLRSIIPPVLFHRPGIDFAYRPPIGLIVCDEAHRLKSANSKTTTMFEALKTPRRILLSGTPVQNDLSEFHAMADFCNPGLLEEYSTFRRVYEAPILSSRDPESTYKERELGKARLKQLQTVTDSFVLRREAALLLKFLPPKHEYVVFVPPTRLQLNMFSKILNPERLDDLVQSSTAESLALINMLTKVSNSPILLKATADKQEAAGIDVHNAIKRAGVHDALKLLPENARVDDMSLSGKLAALSKLLKLIYQKTDEKCVVVSHYTSTLNILEAYCKKKNYSYYRVDGQTPAAKRQEYVNSFNKSNQRSSFIFLLSSKAGGVGINLIGGSRMCLFDCDWNPSHDEQSMARCHRDGQKRPVYIYRFLTAGAIDEKIFQRQVTKLGLSKCKQLALPSTSGASSKSDSFSRKDLRDIFRIHPDTLCNTHDLLGCACDGSMSAMNTEEDMSDSASIESDLESDSAKKGFVNASQIRPEDITKKVVRSHLRQKRAELAALSEWQHINCLSSTARDEIQDDMLRNLVFVPEVKSDGSKPQSQLLAALDAAAAMSDLTVKDLPGGSVSFLFTKSSIEGAKAEINH</sequence>
<dbReference type="InterPro" id="IPR038718">
    <property type="entry name" value="SNF2-like_sf"/>
</dbReference>
<dbReference type="PROSITE" id="PS51194">
    <property type="entry name" value="HELICASE_CTER"/>
    <property type="match status" value="1"/>
</dbReference>
<keyword evidence="7" id="KW-1185">Reference proteome</keyword>
<keyword evidence="2 6" id="KW-0378">Hydrolase</keyword>
<evidence type="ECO:0000259" key="5">
    <source>
        <dbReference type="PROSITE" id="PS51194"/>
    </source>
</evidence>
<evidence type="ECO:0000313" key="6">
    <source>
        <dbReference type="EMBL" id="KAJ7209558.1"/>
    </source>
</evidence>
<dbReference type="FunFam" id="3.40.50.10810:FF:000020">
    <property type="entry name" value="DNA repair and recombination protein RAD54B"/>
    <property type="match status" value="1"/>
</dbReference>
<dbReference type="PROSITE" id="PS51192">
    <property type="entry name" value="HELICASE_ATP_BIND_1"/>
    <property type="match status" value="1"/>
</dbReference>
<dbReference type="GO" id="GO:0000724">
    <property type="term" value="P:double-strand break repair via homologous recombination"/>
    <property type="evidence" value="ECO:0007669"/>
    <property type="project" value="TreeGrafter"/>
</dbReference>
<evidence type="ECO:0000313" key="7">
    <source>
        <dbReference type="Proteomes" id="UP001219525"/>
    </source>
</evidence>
<evidence type="ECO:0000256" key="2">
    <source>
        <dbReference type="ARBA" id="ARBA00022801"/>
    </source>
</evidence>
<dbReference type="SUPFAM" id="SSF52540">
    <property type="entry name" value="P-loop containing nucleoside triphosphate hydrolases"/>
    <property type="match status" value="2"/>
</dbReference>
<dbReference type="InterPro" id="IPR001650">
    <property type="entry name" value="Helicase_C-like"/>
</dbReference>